<sequence length="110" mass="12471">MQNQVAFTTMSVFLTLNNFCEQSCMAMSLLKSKGLEIRSLNMGDTSATIDERILERPDVQKVIEEIQVEFMQTLIEIMLHHVKGMADSMVTSIEKDEITREKDGLKKNGS</sequence>
<comment type="caution">
    <text evidence="1">The sequence shown here is derived from an EMBL/GenBank/DDBJ whole genome shotgun (WGS) entry which is preliminary data.</text>
</comment>
<accession>A0A8J2LKF1</accession>
<evidence type="ECO:0000313" key="1">
    <source>
        <dbReference type="EMBL" id="CAG7837258.1"/>
    </source>
</evidence>
<organism evidence="1 2">
    <name type="scientific">Allacma fusca</name>
    <dbReference type="NCBI Taxonomy" id="39272"/>
    <lineage>
        <taxon>Eukaryota</taxon>
        <taxon>Metazoa</taxon>
        <taxon>Ecdysozoa</taxon>
        <taxon>Arthropoda</taxon>
        <taxon>Hexapoda</taxon>
        <taxon>Collembola</taxon>
        <taxon>Symphypleona</taxon>
        <taxon>Sminthuridae</taxon>
        <taxon>Allacma</taxon>
    </lineage>
</organism>
<dbReference type="Proteomes" id="UP000708208">
    <property type="component" value="Unassembled WGS sequence"/>
</dbReference>
<proteinExistence type="predicted"/>
<protein>
    <submittedName>
        <fullName evidence="1">Uncharacterized protein</fullName>
    </submittedName>
</protein>
<name>A0A8J2LKF1_9HEXA</name>
<gene>
    <name evidence="1" type="ORF">AFUS01_LOCUS46399</name>
</gene>
<reference evidence="1" key="1">
    <citation type="submission" date="2021-06" db="EMBL/GenBank/DDBJ databases">
        <authorList>
            <person name="Hodson N. C."/>
            <person name="Mongue J. A."/>
            <person name="Jaron S. K."/>
        </authorList>
    </citation>
    <scope>NUCLEOTIDE SEQUENCE</scope>
</reference>
<evidence type="ECO:0000313" key="2">
    <source>
        <dbReference type="Proteomes" id="UP000708208"/>
    </source>
</evidence>
<keyword evidence="2" id="KW-1185">Reference proteome</keyword>
<dbReference type="AlphaFoldDB" id="A0A8J2LKF1"/>
<dbReference type="EMBL" id="CAJVCH010571347">
    <property type="protein sequence ID" value="CAG7837258.1"/>
    <property type="molecule type" value="Genomic_DNA"/>
</dbReference>